<protein>
    <recommendedName>
        <fullName evidence="1">DUF7025 domain-containing protein</fullName>
    </recommendedName>
</protein>
<keyword evidence="3" id="KW-1185">Reference proteome</keyword>
<dbReference type="Pfam" id="PF22942">
    <property type="entry name" value="DUF7025"/>
    <property type="match status" value="1"/>
</dbReference>
<proteinExistence type="predicted"/>
<dbReference type="InterPro" id="IPR054289">
    <property type="entry name" value="DUF7025"/>
</dbReference>
<feature type="domain" description="DUF7025" evidence="1">
    <location>
        <begin position="69"/>
        <end position="163"/>
    </location>
</feature>
<evidence type="ECO:0000259" key="1">
    <source>
        <dbReference type="Pfam" id="PF22942"/>
    </source>
</evidence>
<sequence length="482" mass="53723">METPPINVLPSVHATARDEQNLAGNLESLVAVGAFLFEHDKEGWIWNTIANKYKMAEPASIKTTYIQVLSLLAKERITYELLWAIFPPNSNVYTKCLVTGAPQCVRYDSCEEREAPLGAESYNIICHYLDSDAGKAWLDITIPKFSGTKSICTLEAFPLLYHPDAEALTTYFVQCGRTFVSIHRPHHCFYPGPMFYMNQGALVEKHITSCVVLDSCGRALGQIEDSDDIDPTELEEKDLCICSPTVSGFALEDELWGQFLVANIEEIQWSSSPFGCLRIPAEDQETITTLARTYGTGEGSGLNITLHGTPGIAKPLIATAVSEYLQTPLISFDAGRLRLDPETWRTQLSNLFRMAKRWNAIILLGQAEIALDSRQARNLVSDFLRQVRVYNGIIFLEVGRQCSPDVDVQSKIALSVRYNKQYTDGNNRTLGDYYQISSFKLESVPGLRESSRSSYQNILIVLAIAIRLWVAQIIAAGGIDLD</sequence>
<dbReference type="SUPFAM" id="SSF52540">
    <property type="entry name" value="P-loop containing nucleoside triphosphate hydrolases"/>
    <property type="match status" value="1"/>
</dbReference>
<dbReference type="Proteomes" id="UP001590951">
    <property type="component" value="Unassembled WGS sequence"/>
</dbReference>
<dbReference type="PANTHER" id="PTHR46411:SF4">
    <property type="entry name" value="AAA+ ATPASE DOMAIN-CONTAINING PROTEIN"/>
    <property type="match status" value="1"/>
</dbReference>
<dbReference type="Gene3D" id="3.40.50.300">
    <property type="entry name" value="P-loop containing nucleotide triphosphate hydrolases"/>
    <property type="match status" value="1"/>
</dbReference>
<dbReference type="PANTHER" id="PTHR46411">
    <property type="entry name" value="FAMILY ATPASE, PUTATIVE-RELATED"/>
    <property type="match status" value="1"/>
</dbReference>
<accession>A0ABR4AVS2</accession>
<comment type="caution">
    <text evidence="2">The sequence shown here is derived from an EMBL/GenBank/DDBJ whole genome shotgun (WGS) entry which is preliminary data.</text>
</comment>
<gene>
    <name evidence="2" type="ORF">ABVK25_010164</name>
</gene>
<name>A0ABR4AVS2_9LECA</name>
<evidence type="ECO:0000313" key="3">
    <source>
        <dbReference type="Proteomes" id="UP001590951"/>
    </source>
</evidence>
<evidence type="ECO:0000313" key="2">
    <source>
        <dbReference type="EMBL" id="KAL2049585.1"/>
    </source>
</evidence>
<organism evidence="2 3">
    <name type="scientific">Lepraria finkii</name>
    <dbReference type="NCBI Taxonomy" id="1340010"/>
    <lineage>
        <taxon>Eukaryota</taxon>
        <taxon>Fungi</taxon>
        <taxon>Dikarya</taxon>
        <taxon>Ascomycota</taxon>
        <taxon>Pezizomycotina</taxon>
        <taxon>Lecanoromycetes</taxon>
        <taxon>OSLEUM clade</taxon>
        <taxon>Lecanoromycetidae</taxon>
        <taxon>Lecanorales</taxon>
        <taxon>Lecanorineae</taxon>
        <taxon>Stereocaulaceae</taxon>
        <taxon>Lepraria</taxon>
    </lineage>
</organism>
<dbReference type="EMBL" id="JBHFEH010000061">
    <property type="protein sequence ID" value="KAL2049585.1"/>
    <property type="molecule type" value="Genomic_DNA"/>
</dbReference>
<reference evidence="2 3" key="1">
    <citation type="submission" date="2024-09" db="EMBL/GenBank/DDBJ databases">
        <title>Rethinking Asexuality: The Enigmatic Case of Functional Sexual Genes in Lepraria (Stereocaulaceae).</title>
        <authorList>
            <person name="Doellman M."/>
            <person name="Sun Y."/>
            <person name="Barcenas-Pena A."/>
            <person name="Lumbsch H.T."/>
            <person name="Grewe F."/>
        </authorList>
    </citation>
    <scope>NUCLEOTIDE SEQUENCE [LARGE SCALE GENOMIC DNA]</scope>
    <source>
        <strain evidence="2 3">Grewe 0041</strain>
    </source>
</reference>
<dbReference type="InterPro" id="IPR027417">
    <property type="entry name" value="P-loop_NTPase"/>
</dbReference>